<dbReference type="Proteomes" id="UP000239549">
    <property type="component" value="Unassembled WGS sequence"/>
</dbReference>
<dbReference type="GO" id="GO:1905039">
    <property type="term" value="P:carboxylic acid transmembrane transport"/>
    <property type="evidence" value="ECO:0007669"/>
    <property type="project" value="UniProtKB-ARBA"/>
</dbReference>
<dbReference type="GO" id="GO:0005886">
    <property type="term" value="C:plasma membrane"/>
    <property type="evidence" value="ECO:0007669"/>
    <property type="project" value="TreeGrafter"/>
</dbReference>
<feature type="transmembrane region" description="Helical" evidence="8">
    <location>
        <begin position="20"/>
        <end position="39"/>
    </location>
</feature>
<dbReference type="RefSeq" id="WP_104371047.1">
    <property type="nucleotide sequence ID" value="NZ_BFAV01000039.1"/>
</dbReference>
<sequence>MNVLGIPINPKKETSNVKKMVFGALGVILALYIWFFLPAMEGLEPAGQKTMAVFIFMIMWWIGEVVSPVVVSLLGVSLFTFFGVAKSSVAFSGFSSGTLIFLIFAFLMAAAITKTGLGKRLAGAIISRSNPSYKTVLFLLMFAGLLLGAIIPSGNARIVLLGTIALSLLNIFDQSADKISNIGKGFFILLGITSMISCDPFITGGASTVLLWGLLSKAGIDVSYFDWFLNLLPICLIAMVILWFITYKLFPPEVERLDEESYRKLKDRLRNEVGVVTSAEKKVAIYTLLILALWIFGSQLKVSSLNACMAGVVLMFLPGIGVLNAKDIKGLPWDTLVFIGCCLSLGQVISTVKLDTFLASVVSPLLISNSIFILGFKLVLAAMIIHFIIADALPIFTIFIPIVIATMQKLGVNPLVGAMFFQMGTTAYMMLYQQAQAITVYGFGQFKARDFMKVGAWTYVLWIVMIPVMVLWWSVRGLM</sequence>
<dbReference type="InterPro" id="IPR001898">
    <property type="entry name" value="SLC13A/DASS"/>
</dbReference>
<feature type="transmembrane region" description="Helical" evidence="8">
    <location>
        <begin position="335"/>
        <end position="352"/>
    </location>
</feature>
<name>A0A2L2X8I5_9FIRM</name>
<feature type="transmembrane region" description="Helical" evidence="8">
    <location>
        <begin position="271"/>
        <end position="296"/>
    </location>
</feature>
<comment type="caution">
    <text evidence="9">The sequence shown here is derived from an EMBL/GenBank/DDBJ whole genome shotgun (WGS) entry which is preliminary data.</text>
</comment>
<feature type="transmembrane region" description="Helical" evidence="8">
    <location>
        <begin position="456"/>
        <end position="475"/>
    </location>
</feature>
<accession>A0A2L2X8I5</accession>
<evidence type="ECO:0000313" key="9">
    <source>
        <dbReference type="EMBL" id="GBF32529.1"/>
    </source>
</evidence>
<dbReference type="PANTHER" id="PTHR10283">
    <property type="entry name" value="SOLUTE CARRIER FAMILY 13 MEMBER"/>
    <property type="match status" value="1"/>
</dbReference>
<comment type="subcellular location">
    <subcellularLocation>
        <location evidence="1">Membrane</location>
        <topology evidence="1">Multi-pass membrane protein</topology>
    </subcellularLocation>
</comment>
<keyword evidence="5 8" id="KW-1133">Transmembrane helix</keyword>
<feature type="transmembrane region" description="Helical" evidence="8">
    <location>
        <begin position="387"/>
        <end position="407"/>
    </location>
</feature>
<feature type="transmembrane region" description="Helical" evidence="8">
    <location>
        <begin position="185"/>
        <end position="215"/>
    </location>
</feature>
<feature type="transmembrane region" description="Helical" evidence="8">
    <location>
        <begin position="227"/>
        <end position="250"/>
    </location>
</feature>
<dbReference type="Pfam" id="PF00939">
    <property type="entry name" value="Na_sulph_symp"/>
    <property type="match status" value="1"/>
</dbReference>
<feature type="transmembrane region" description="Helical" evidence="8">
    <location>
        <begin position="90"/>
        <end position="112"/>
    </location>
</feature>
<dbReference type="PANTHER" id="PTHR10283:SF82">
    <property type="entry name" value="SOLUTE CARRIER FAMILY 13 MEMBER 2"/>
    <property type="match status" value="1"/>
</dbReference>
<evidence type="ECO:0000256" key="6">
    <source>
        <dbReference type="ARBA" id="ARBA00023136"/>
    </source>
</evidence>
<keyword evidence="10" id="KW-1185">Reference proteome</keyword>
<evidence type="ECO:0000256" key="7">
    <source>
        <dbReference type="ARBA" id="ARBA00031174"/>
    </source>
</evidence>
<dbReference type="EMBL" id="BFAV01000039">
    <property type="protein sequence ID" value="GBF32529.1"/>
    <property type="molecule type" value="Genomic_DNA"/>
</dbReference>
<feature type="transmembrane region" description="Helical" evidence="8">
    <location>
        <begin position="358"/>
        <end position="380"/>
    </location>
</feature>
<evidence type="ECO:0000256" key="1">
    <source>
        <dbReference type="ARBA" id="ARBA00004141"/>
    </source>
</evidence>
<dbReference type="AlphaFoldDB" id="A0A2L2X8I5"/>
<evidence type="ECO:0000256" key="4">
    <source>
        <dbReference type="ARBA" id="ARBA00022692"/>
    </source>
</evidence>
<feature type="transmembrane region" description="Helical" evidence="8">
    <location>
        <begin position="51"/>
        <end position="84"/>
    </location>
</feature>
<dbReference type="OrthoDB" id="9766267at2"/>
<evidence type="ECO:0000256" key="3">
    <source>
        <dbReference type="ARBA" id="ARBA00020150"/>
    </source>
</evidence>
<reference evidence="10" key="1">
    <citation type="submission" date="2018-02" db="EMBL/GenBank/DDBJ databases">
        <title>Genome sequence of Desulfocucumis palustris strain NAW-5.</title>
        <authorList>
            <person name="Watanabe M."/>
            <person name="Kojima H."/>
            <person name="Fukui M."/>
        </authorList>
    </citation>
    <scope>NUCLEOTIDE SEQUENCE [LARGE SCALE GENOMIC DNA]</scope>
    <source>
        <strain evidence="10">NAW-5</strain>
    </source>
</reference>
<comment type="similarity">
    <text evidence="2">Belongs to the SLC13A/DASS transporter (TC 2.A.47) family. NADC subfamily.</text>
</comment>
<dbReference type="GO" id="GO:0008514">
    <property type="term" value="F:organic anion transmembrane transporter activity"/>
    <property type="evidence" value="ECO:0007669"/>
    <property type="project" value="UniProtKB-ARBA"/>
</dbReference>
<feature type="transmembrane region" description="Helical" evidence="8">
    <location>
        <begin position="133"/>
        <end position="151"/>
    </location>
</feature>
<evidence type="ECO:0000256" key="5">
    <source>
        <dbReference type="ARBA" id="ARBA00022989"/>
    </source>
</evidence>
<proteinExistence type="inferred from homology"/>
<evidence type="ECO:0000256" key="8">
    <source>
        <dbReference type="SAM" id="Phobius"/>
    </source>
</evidence>
<organism evidence="9 10">
    <name type="scientific">Desulfocucumis palustris</name>
    <dbReference type="NCBI Taxonomy" id="1898651"/>
    <lineage>
        <taxon>Bacteria</taxon>
        <taxon>Bacillati</taxon>
        <taxon>Bacillota</taxon>
        <taxon>Clostridia</taxon>
        <taxon>Eubacteriales</taxon>
        <taxon>Desulfocucumaceae</taxon>
        <taxon>Desulfocucumis</taxon>
    </lineage>
</organism>
<evidence type="ECO:0000256" key="2">
    <source>
        <dbReference type="ARBA" id="ARBA00006772"/>
    </source>
</evidence>
<evidence type="ECO:0000313" key="10">
    <source>
        <dbReference type="Proteomes" id="UP000239549"/>
    </source>
</evidence>
<feature type="transmembrane region" description="Helical" evidence="8">
    <location>
        <begin position="302"/>
        <end position="323"/>
    </location>
</feature>
<protein>
    <recommendedName>
        <fullName evidence="3">Sodium-dependent dicarboxylate transporter SdcS</fullName>
    </recommendedName>
    <alternativeName>
        <fullName evidence="7">Na(+)/dicarboxylate symporter</fullName>
    </alternativeName>
</protein>
<gene>
    <name evidence="9" type="ORF">DCCM_0725</name>
</gene>
<keyword evidence="6 8" id="KW-0472">Membrane</keyword>
<keyword evidence="4 8" id="KW-0812">Transmembrane</keyword>